<dbReference type="CDD" id="cd00096">
    <property type="entry name" value="Ig"/>
    <property type="match status" value="1"/>
</dbReference>
<dbReference type="Gene3D" id="2.60.40.10">
    <property type="entry name" value="Immunoglobulins"/>
    <property type="match status" value="4"/>
</dbReference>
<dbReference type="Proteomes" id="UP000217265">
    <property type="component" value="Chromosome"/>
</dbReference>
<keyword evidence="3" id="KW-0812">Transmembrane</keyword>
<dbReference type="InterPro" id="IPR007110">
    <property type="entry name" value="Ig-like_dom"/>
</dbReference>
<feature type="domain" description="Ig-like" evidence="4">
    <location>
        <begin position="280"/>
        <end position="358"/>
    </location>
</feature>
<keyword evidence="2" id="KW-0624">Polysaccharide degradation</keyword>
<feature type="domain" description="Ig-like" evidence="4">
    <location>
        <begin position="102"/>
        <end position="182"/>
    </location>
</feature>
<sequence length="792" mass="80555">MSNCRHSERLTGGCGKKVAAQGIGWISLKLTREHAQGLGVPMNRSFLRSYLSSSPLLETARRPFPSPSLAAGFTLSPMTMLRPLAAFLAAFVFFINSASAAPAITTQPVSQTVLAGTGVSFSVAATGTGTLTYQWQKDGFALTGATTTTYSITATTLSQSGNYAVVVTDTSGSTTSSAAILTVNPDPTITTQPASRVVIGGATVHFSVVASGTGTLTYQWKKNGAEIAGATAVNYSVFNASASDAADYTVVVTNTVGSDTSAVVTTATSNIATLVVNPLPVIATQPASVFVDAGGSATFSVGATGTGSLSYQWQKESANIAGATAASLTIGSAQAGNAGSYRVIVTDSIGSTTSSTVSLMVGSASALPVADGFAVAATGGGSATPITVTTAADFRTQAESTAPAVIRVSGTLNLGATKVAVKSNKTIQGVDANATLIGNLEMASGVNSVIICGLNITNPNAGGDGISVVGATNVYITHCTFFDCADGLIDITAGADNVTVSWCEFYYTAAQTTHRYAMTVGAATGETKALRVTLHHNRWFDGVDQSMPVTTWGRVHMYNNSLELTTTTANTAATKVQTSAQLLSERNQYIGLRDPLVKSDTGLIRAINNLYTNTTLSTGATAEAGTDTVFTPTYSYEMHSTDAMTVLQSAAGNTAGAASTSPTTASVTAASTATTLTAGNAFTLSATPTGFTASEATAYQWRLNNVAIPGGDKSTFVVNSAVTGHSGIYTVLVLKPSGGVVSTPVTITVNAAETPTAPAVTTDDGGGSPSAWFLGALAFVCGARAITRRRTS</sequence>
<dbReference type="EMBL" id="CP023344">
    <property type="protein sequence ID" value="ATC64122.1"/>
    <property type="molecule type" value="Genomic_DNA"/>
</dbReference>
<dbReference type="SUPFAM" id="SSF48726">
    <property type="entry name" value="Immunoglobulin"/>
    <property type="match status" value="4"/>
</dbReference>
<evidence type="ECO:0000259" key="4">
    <source>
        <dbReference type="PROSITE" id="PS50835"/>
    </source>
</evidence>
<dbReference type="Pfam" id="PF00544">
    <property type="entry name" value="Pectate_lyase_4"/>
    <property type="match status" value="1"/>
</dbReference>
<name>A0A290QJS1_9BACT</name>
<dbReference type="KEGG" id="vbh:CMV30_09230"/>
<dbReference type="SMART" id="SM00409">
    <property type="entry name" value="IG"/>
    <property type="match status" value="4"/>
</dbReference>
<dbReference type="Gene3D" id="2.160.20.10">
    <property type="entry name" value="Single-stranded right-handed beta-helix, Pectin lyase-like"/>
    <property type="match status" value="1"/>
</dbReference>
<dbReference type="GO" id="GO:0005576">
    <property type="term" value="C:extracellular region"/>
    <property type="evidence" value="ECO:0007669"/>
    <property type="project" value="UniProtKB-SubCell"/>
</dbReference>
<dbReference type="Pfam" id="PF07679">
    <property type="entry name" value="I-set"/>
    <property type="match status" value="2"/>
</dbReference>
<dbReference type="InterPro" id="IPR002022">
    <property type="entry name" value="Pec_lyase"/>
</dbReference>
<gene>
    <name evidence="5" type="ORF">CMV30_09230</name>
</gene>
<dbReference type="InterPro" id="IPR012334">
    <property type="entry name" value="Pectin_lyas_fold"/>
</dbReference>
<feature type="transmembrane region" description="Helical" evidence="3">
    <location>
        <begin position="84"/>
        <end position="104"/>
    </location>
</feature>
<dbReference type="GO" id="GO:0000272">
    <property type="term" value="P:polysaccharide catabolic process"/>
    <property type="evidence" value="ECO:0007669"/>
    <property type="project" value="UniProtKB-KW"/>
</dbReference>
<proteinExistence type="inferred from homology"/>
<dbReference type="OrthoDB" id="9804661at2"/>
<evidence type="ECO:0000313" key="6">
    <source>
        <dbReference type="Proteomes" id="UP000217265"/>
    </source>
</evidence>
<keyword evidence="6" id="KW-1185">Reference proteome</keyword>
<organism evidence="5 6">
    <name type="scientific">Nibricoccus aquaticus</name>
    <dbReference type="NCBI Taxonomy" id="2576891"/>
    <lineage>
        <taxon>Bacteria</taxon>
        <taxon>Pseudomonadati</taxon>
        <taxon>Verrucomicrobiota</taxon>
        <taxon>Opitutia</taxon>
        <taxon>Opitutales</taxon>
        <taxon>Opitutaceae</taxon>
        <taxon>Nibricoccus</taxon>
    </lineage>
</organism>
<dbReference type="AlphaFoldDB" id="A0A290QJS1"/>
<evidence type="ECO:0000256" key="2">
    <source>
        <dbReference type="RuleBase" id="RU361173"/>
    </source>
</evidence>
<keyword evidence="3" id="KW-1133">Transmembrane helix</keyword>
<dbReference type="InterPro" id="IPR013783">
    <property type="entry name" value="Ig-like_fold"/>
</dbReference>
<comment type="subcellular location">
    <subcellularLocation>
        <location evidence="2">Secreted</location>
    </subcellularLocation>
</comment>
<dbReference type="InterPro" id="IPR003599">
    <property type="entry name" value="Ig_sub"/>
</dbReference>
<reference evidence="5 6" key="1">
    <citation type="submission" date="2017-09" db="EMBL/GenBank/DDBJ databases">
        <title>Complete genome sequence of Verrucomicrobial strain HZ-65, isolated from freshwater.</title>
        <authorList>
            <person name="Choi A."/>
        </authorList>
    </citation>
    <scope>NUCLEOTIDE SEQUENCE [LARGE SCALE GENOMIC DNA]</scope>
    <source>
        <strain evidence="5 6">HZ-65</strain>
    </source>
</reference>
<feature type="domain" description="Ig-like" evidence="4">
    <location>
        <begin position="662"/>
        <end position="748"/>
    </location>
</feature>
<dbReference type="PROSITE" id="PS50835">
    <property type="entry name" value="IG_LIKE"/>
    <property type="match status" value="4"/>
</dbReference>
<protein>
    <recommendedName>
        <fullName evidence="4">Ig-like domain-containing protein</fullName>
    </recommendedName>
</protein>
<dbReference type="SUPFAM" id="SSF51126">
    <property type="entry name" value="Pectin lyase-like"/>
    <property type="match status" value="1"/>
</dbReference>
<dbReference type="InterPro" id="IPR011050">
    <property type="entry name" value="Pectin_lyase_fold/virulence"/>
</dbReference>
<keyword evidence="2" id="KW-0119">Carbohydrate metabolism</keyword>
<feature type="domain" description="Ig-like" evidence="4">
    <location>
        <begin position="187"/>
        <end position="265"/>
    </location>
</feature>
<dbReference type="InterPro" id="IPR045032">
    <property type="entry name" value="PEL"/>
</dbReference>
<dbReference type="PANTHER" id="PTHR31683:SF18">
    <property type="entry name" value="PECTATE LYASE 21-RELATED"/>
    <property type="match status" value="1"/>
</dbReference>
<evidence type="ECO:0000256" key="3">
    <source>
        <dbReference type="SAM" id="Phobius"/>
    </source>
</evidence>
<dbReference type="PANTHER" id="PTHR31683">
    <property type="entry name" value="PECTATE LYASE 18-RELATED"/>
    <property type="match status" value="1"/>
</dbReference>
<accession>A0A290QJS1</accession>
<evidence type="ECO:0000256" key="1">
    <source>
        <dbReference type="ARBA" id="ARBA00023239"/>
    </source>
</evidence>
<evidence type="ECO:0000313" key="5">
    <source>
        <dbReference type="EMBL" id="ATC64122.1"/>
    </source>
</evidence>
<dbReference type="InterPro" id="IPR013098">
    <property type="entry name" value="Ig_I-set"/>
</dbReference>
<dbReference type="SMART" id="SM00656">
    <property type="entry name" value="Amb_all"/>
    <property type="match status" value="1"/>
</dbReference>
<dbReference type="GO" id="GO:0030570">
    <property type="term" value="F:pectate lyase activity"/>
    <property type="evidence" value="ECO:0007669"/>
    <property type="project" value="InterPro"/>
</dbReference>
<dbReference type="InterPro" id="IPR036179">
    <property type="entry name" value="Ig-like_dom_sf"/>
</dbReference>
<comment type="similarity">
    <text evidence="2">Belongs to the polysaccharide lyase 1 family.</text>
</comment>
<keyword evidence="2" id="KW-0964">Secreted</keyword>
<keyword evidence="3" id="KW-0472">Membrane</keyword>
<keyword evidence="1 2" id="KW-0456">Lyase</keyword>